<reference evidence="3" key="1">
    <citation type="submission" date="2017-02" db="UniProtKB">
        <authorList>
            <consortium name="WormBaseParasite"/>
        </authorList>
    </citation>
    <scope>IDENTIFICATION</scope>
</reference>
<organism evidence="3">
    <name type="scientific">Nippostrongylus brasiliensis</name>
    <name type="common">Rat hookworm</name>
    <dbReference type="NCBI Taxonomy" id="27835"/>
    <lineage>
        <taxon>Eukaryota</taxon>
        <taxon>Metazoa</taxon>
        <taxon>Ecdysozoa</taxon>
        <taxon>Nematoda</taxon>
        <taxon>Chromadorea</taxon>
        <taxon>Rhabditida</taxon>
        <taxon>Rhabditina</taxon>
        <taxon>Rhabditomorpha</taxon>
        <taxon>Strongyloidea</taxon>
        <taxon>Heligmosomidae</taxon>
        <taxon>Nippostrongylus</taxon>
    </lineage>
</organism>
<protein>
    <submittedName>
        <fullName evidence="1 3">Uncharacterized protein</fullName>
    </submittedName>
</protein>
<evidence type="ECO:0000313" key="3">
    <source>
        <dbReference type="WBParaSite" id="NBR_0001102001-mRNA-1"/>
    </source>
</evidence>
<keyword evidence="2" id="KW-1185">Reference proteome</keyword>
<dbReference type="Proteomes" id="UP000271162">
    <property type="component" value="Unassembled WGS sequence"/>
</dbReference>
<dbReference type="EMBL" id="UYSL01020439">
    <property type="protein sequence ID" value="VDL74610.1"/>
    <property type="molecule type" value="Genomic_DNA"/>
</dbReference>
<dbReference type="AlphaFoldDB" id="A0A0N4Y4Z7"/>
<name>A0A0N4Y4Z7_NIPBR</name>
<evidence type="ECO:0000313" key="1">
    <source>
        <dbReference type="EMBL" id="VDL74610.1"/>
    </source>
</evidence>
<gene>
    <name evidence="1" type="ORF">NBR_LOCUS11021</name>
</gene>
<evidence type="ECO:0000313" key="2">
    <source>
        <dbReference type="Proteomes" id="UP000271162"/>
    </source>
</evidence>
<sequence>MPLTVVCTSALRGPVLVKNIREKPSYPRTLSPVPLVTTFVVAMEGVG</sequence>
<reference evidence="1 2" key="2">
    <citation type="submission" date="2018-11" db="EMBL/GenBank/DDBJ databases">
        <authorList>
            <consortium name="Pathogen Informatics"/>
        </authorList>
    </citation>
    <scope>NUCLEOTIDE SEQUENCE [LARGE SCALE GENOMIC DNA]</scope>
</reference>
<proteinExistence type="predicted"/>
<accession>A0A0N4Y4Z7</accession>
<dbReference type="WBParaSite" id="NBR_0001102001-mRNA-1">
    <property type="protein sequence ID" value="NBR_0001102001-mRNA-1"/>
    <property type="gene ID" value="NBR_0001102001"/>
</dbReference>